<dbReference type="AlphaFoldDB" id="A0A1Y3BII9"/>
<proteinExistence type="predicted"/>
<protein>
    <submittedName>
        <fullName evidence="1">Uncharacterized protein</fullName>
    </submittedName>
</protein>
<sequence>MVMVLVHIFFPFYPGQNLSSHLMVLHCCYRHRQHPMKIPAMLVSMVMD</sequence>
<gene>
    <name evidence="1" type="ORF">BLA29_014772</name>
</gene>
<accession>A0A1Y3BII9</accession>
<dbReference type="Proteomes" id="UP000194236">
    <property type="component" value="Unassembled WGS sequence"/>
</dbReference>
<organism evidence="1 2">
    <name type="scientific">Euroglyphus maynei</name>
    <name type="common">Mayne's house dust mite</name>
    <dbReference type="NCBI Taxonomy" id="6958"/>
    <lineage>
        <taxon>Eukaryota</taxon>
        <taxon>Metazoa</taxon>
        <taxon>Ecdysozoa</taxon>
        <taxon>Arthropoda</taxon>
        <taxon>Chelicerata</taxon>
        <taxon>Arachnida</taxon>
        <taxon>Acari</taxon>
        <taxon>Acariformes</taxon>
        <taxon>Sarcoptiformes</taxon>
        <taxon>Astigmata</taxon>
        <taxon>Psoroptidia</taxon>
        <taxon>Analgoidea</taxon>
        <taxon>Pyroglyphidae</taxon>
        <taxon>Pyroglyphinae</taxon>
        <taxon>Euroglyphus</taxon>
    </lineage>
</organism>
<name>A0A1Y3BII9_EURMA</name>
<reference evidence="1 2" key="1">
    <citation type="submission" date="2017-03" db="EMBL/GenBank/DDBJ databases">
        <title>Genome Survey of Euroglyphus maynei.</title>
        <authorList>
            <person name="Arlian L.G."/>
            <person name="Morgan M.S."/>
            <person name="Rider S.D."/>
        </authorList>
    </citation>
    <scope>NUCLEOTIDE SEQUENCE [LARGE SCALE GENOMIC DNA]</scope>
    <source>
        <strain evidence="1">Arlian Lab</strain>
        <tissue evidence="1">Whole body</tissue>
    </source>
</reference>
<keyword evidence="2" id="KW-1185">Reference proteome</keyword>
<evidence type="ECO:0000313" key="2">
    <source>
        <dbReference type="Proteomes" id="UP000194236"/>
    </source>
</evidence>
<evidence type="ECO:0000313" key="1">
    <source>
        <dbReference type="EMBL" id="OTF79947.1"/>
    </source>
</evidence>
<dbReference type="EMBL" id="MUJZ01020645">
    <property type="protein sequence ID" value="OTF79947.1"/>
    <property type="molecule type" value="Genomic_DNA"/>
</dbReference>
<comment type="caution">
    <text evidence="1">The sequence shown here is derived from an EMBL/GenBank/DDBJ whole genome shotgun (WGS) entry which is preliminary data.</text>
</comment>